<reference evidence="2 3" key="1">
    <citation type="submission" date="2024-09" db="EMBL/GenBank/DDBJ databases">
        <authorList>
            <person name="Sun Q."/>
            <person name="Mori K."/>
        </authorList>
    </citation>
    <scope>NUCLEOTIDE SEQUENCE [LARGE SCALE GENOMIC DNA]</scope>
    <source>
        <strain evidence="2 3">JCM 12763</strain>
    </source>
</reference>
<protein>
    <recommendedName>
        <fullName evidence="4">Type III secretion system (T3SS) SseB-like protein</fullName>
    </recommendedName>
</protein>
<feature type="region of interest" description="Disordered" evidence="1">
    <location>
        <begin position="1"/>
        <end position="56"/>
    </location>
</feature>
<dbReference type="Proteomes" id="UP001589613">
    <property type="component" value="Unassembled WGS sequence"/>
</dbReference>
<organism evidence="2 3">
    <name type="scientific">Ornithinimicrobium kibberense</name>
    <dbReference type="NCBI Taxonomy" id="282060"/>
    <lineage>
        <taxon>Bacteria</taxon>
        <taxon>Bacillati</taxon>
        <taxon>Actinomycetota</taxon>
        <taxon>Actinomycetes</taxon>
        <taxon>Micrococcales</taxon>
        <taxon>Ornithinimicrobiaceae</taxon>
        <taxon>Ornithinimicrobium</taxon>
    </lineage>
</organism>
<evidence type="ECO:0000313" key="2">
    <source>
        <dbReference type="EMBL" id="MFB9730965.1"/>
    </source>
</evidence>
<evidence type="ECO:0008006" key="4">
    <source>
        <dbReference type="Google" id="ProtNLM"/>
    </source>
</evidence>
<evidence type="ECO:0000313" key="3">
    <source>
        <dbReference type="Proteomes" id="UP001589613"/>
    </source>
</evidence>
<proteinExistence type="predicted"/>
<sequence>MSDPTSMPFQDDDRPRDEESLYEDARPQAAGGDPLAHDPTTGTDAEPEPSDDLLPPEETRTDLLAARVEGPDDHEGMTALWRETMDLEHWWFIAVGEEGQESPAAAQIDGQMMLLTFTNAERARHFAVQNGMIGADDDLRAIALPPQEVVQSDDAYRQAGIAGLMFDPHITGYFMPSDQLSVVWNAIWSGR</sequence>
<keyword evidence="3" id="KW-1185">Reference proteome</keyword>
<comment type="caution">
    <text evidence="2">The sequence shown here is derived from an EMBL/GenBank/DDBJ whole genome shotgun (WGS) entry which is preliminary data.</text>
</comment>
<accession>A0ABV5UZP1</accession>
<gene>
    <name evidence="2" type="ORF">ACFFN0_02780</name>
</gene>
<dbReference type="RefSeq" id="WP_141339213.1">
    <property type="nucleotide sequence ID" value="NZ_JBHMAX010000005.1"/>
</dbReference>
<name>A0ABV5UZP1_9MICO</name>
<dbReference type="EMBL" id="JBHMAX010000005">
    <property type="protein sequence ID" value="MFB9730965.1"/>
    <property type="molecule type" value="Genomic_DNA"/>
</dbReference>
<feature type="compositionally biased region" description="Acidic residues" evidence="1">
    <location>
        <begin position="45"/>
        <end position="55"/>
    </location>
</feature>
<evidence type="ECO:0000256" key="1">
    <source>
        <dbReference type="SAM" id="MobiDB-lite"/>
    </source>
</evidence>
<feature type="compositionally biased region" description="Basic and acidic residues" evidence="1">
    <location>
        <begin position="11"/>
        <end position="26"/>
    </location>
</feature>